<dbReference type="GO" id="GO:0070041">
    <property type="term" value="F:rRNA (uridine-C5-)-methyltransferase activity"/>
    <property type="evidence" value="ECO:0007669"/>
    <property type="project" value="TreeGrafter"/>
</dbReference>
<comment type="similarity">
    <text evidence="4">Belongs to the class I-like SAM-binding methyltransferase superfamily. RNA M5U methyltransferase family.</text>
</comment>
<keyword evidence="1 4" id="KW-0489">Methyltransferase</keyword>
<dbReference type="CDD" id="cd02440">
    <property type="entry name" value="AdoMet_MTases"/>
    <property type="match status" value="1"/>
</dbReference>
<feature type="binding site" evidence="4">
    <location>
        <position position="22"/>
    </location>
    <ligand>
        <name>S-adenosyl-L-methionine</name>
        <dbReference type="ChEBI" id="CHEBI:59789"/>
    </ligand>
</feature>
<evidence type="ECO:0000313" key="7">
    <source>
        <dbReference type="Proteomes" id="UP000437575"/>
    </source>
</evidence>
<evidence type="ECO:0000256" key="5">
    <source>
        <dbReference type="PROSITE-ProRule" id="PRU10015"/>
    </source>
</evidence>
<feature type="active site" description="Nucleophile" evidence="4">
    <location>
        <position position="97"/>
    </location>
</feature>
<evidence type="ECO:0000256" key="4">
    <source>
        <dbReference type="PROSITE-ProRule" id="PRU01024"/>
    </source>
</evidence>
<proteinExistence type="inferred from homology"/>
<dbReference type="Proteomes" id="UP000437575">
    <property type="component" value="Unassembled WGS sequence"/>
</dbReference>
<sequence length="141" mass="15780">YCGIGTISLNMAKFAKKVYGVEIVPEAIEDAKHNASLNDLDNLDFEVGEAEVWMEKWQKQGIKPDVIMVDPPRKGLTSSLIQSAVAMEPKKIVYVSCNPATLVRDIQEFMELGYQVTKPIQPVDQFPQTTHVESVTVLERT</sequence>
<dbReference type="SUPFAM" id="SSF53335">
    <property type="entry name" value="S-adenosyl-L-methionine-dependent methyltransferases"/>
    <property type="match status" value="1"/>
</dbReference>
<gene>
    <name evidence="6" type="ORF">GKC34_06630</name>
</gene>
<dbReference type="PROSITE" id="PS01230">
    <property type="entry name" value="TRMA_1"/>
    <property type="match status" value="1"/>
</dbReference>
<protein>
    <submittedName>
        <fullName evidence="6">Methyltransferase domain-containing protein</fullName>
    </submittedName>
</protein>
<evidence type="ECO:0000256" key="3">
    <source>
        <dbReference type="ARBA" id="ARBA00022691"/>
    </source>
</evidence>
<feature type="active site" evidence="5">
    <location>
        <position position="97"/>
    </location>
</feature>
<dbReference type="InterPro" id="IPR030390">
    <property type="entry name" value="MeTrfase_TrmA_AS"/>
</dbReference>
<keyword evidence="2 4" id="KW-0808">Transferase</keyword>
<reference evidence="6 7" key="1">
    <citation type="submission" date="2019-11" db="EMBL/GenBank/DDBJ databases">
        <title>Draft Genome Sequence of Plant Growth-Promoting Rhizosphere-Associated Bacteria.</title>
        <authorList>
            <person name="Vasilyev I.Y."/>
            <person name="Radchenko V."/>
            <person name="Ilnitskaya E.V."/>
        </authorList>
    </citation>
    <scope>NUCLEOTIDE SEQUENCE [LARGE SCALE GENOMIC DNA]</scope>
    <source>
        <strain evidence="6 7">VRA_1sq_f</strain>
    </source>
</reference>
<comment type="caution">
    <text evidence="4">Lacks conserved residue(s) required for the propagation of feature annotation.</text>
</comment>
<dbReference type="FunFam" id="3.40.50.150:FF:000009">
    <property type="entry name" value="23S rRNA (Uracil(1939)-C(5))-methyltransferase RlmD"/>
    <property type="match status" value="1"/>
</dbReference>
<dbReference type="InterPro" id="IPR029063">
    <property type="entry name" value="SAM-dependent_MTases_sf"/>
</dbReference>
<dbReference type="AlphaFoldDB" id="A0A6A8LUD3"/>
<dbReference type="PANTHER" id="PTHR11061">
    <property type="entry name" value="RNA M5U METHYLTRANSFERASE"/>
    <property type="match status" value="1"/>
</dbReference>
<organism evidence="6 7">
    <name type="scientific">Ligilactobacillus salivarius</name>
    <dbReference type="NCBI Taxonomy" id="1624"/>
    <lineage>
        <taxon>Bacteria</taxon>
        <taxon>Bacillati</taxon>
        <taxon>Bacillota</taxon>
        <taxon>Bacilli</taxon>
        <taxon>Lactobacillales</taxon>
        <taxon>Lactobacillaceae</taxon>
        <taxon>Ligilactobacillus</taxon>
    </lineage>
</organism>
<dbReference type="PANTHER" id="PTHR11061:SF30">
    <property type="entry name" value="TRNA (URACIL(54)-C(5))-METHYLTRANSFERASE"/>
    <property type="match status" value="1"/>
</dbReference>
<dbReference type="InterPro" id="IPR010280">
    <property type="entry name" value="U5_MeTrfase_fam"/>
</dbReference>
<dbReference type="EMBL" id="WKKZ01000262">
    <property type="protein sequence ID" value="MSE05499.1"/>
    <property type="molecule type" value="Genomic_DNA"/>
</dbReference>
<feature type="binding site" evidence="4">
    <location>
        <position position="70"/>
    </location>
    <ligand>
        <name>S-adenosyl-L-methionine</name>
        <dbReference type="ChEBI" id="CHEBI:59789"/>
    </ligand>
</feature>
<feature type="non-terminal residue" evidence="6">
    <location>
        <position position="1"/>
    </location>
</feature>
<keyword evidence="3 4" id="KW-0949">S-adenosyl-L-methionine</keyword>
<dbReference type="Pfam" id="PF05958">
    <property type="entry name" value="tRNA_U5-meth_tr"/>
    <property type="match status" value="1"/>
</dbReference>
<name>A0A6A8LUD3_9LACO</name>
<dbReference type="InterPro" id="IPR030391">
    <property type="entry name" value="MeTrfase_TrmA_CS"/>
</dbReference>
<accession>A0A6A8LUD3</accession>
<feature type="binding site" evidence="4">
    <location>
        <position position="1"/>
    </location>
    <ligand>
        <name>S-adenosyl-L-methionine</name>
        <dbReference type="ChEBI" id="CHEBI:59789"/>
    </ligand>
</feature>
<dbReference type="Gene3D" id="3.40.50.150">
    <property type="entry name" value="Vaccinia Virus protein VP39"/>
    <property type="match status" value="1"/>
</dbReference>
<evidence type="ECO:0000256" key="2">
    <source>
        <dbReference type="ARBA" id="ARBA00022679"/>
    </source>
</evidence>
<comment type="caution">
    <text evidence="6">The sequence shown here is derived from an EMBL/GenBank/DDBJ whole genome shotgun (WGS) entry which is preliminary data.</text>
</comment>
<dbReference type="GO" id="GO:0070475">
    <property type="term" value="P:rRNA base methylation"/>
    <property type="evidence" value="ECO:0007669"/>
    <property type="project" value="TreeGrafter"/>
</dbReference>
<evidence type="ECO:0000256" key="1">
    <source>
        <dbReference type="ARBA" id="ARBA00022603"/>
    </source>
</evidence>
<dbReference type="PROSITE" id="PS01231">
    <property type="entry name" value="TRMA_2"/>
    <property type="match status" value="1"/>
</dbReference>
<dbReference type="PROSITE" id="PS51687">
    <property type="entry name" value="SAM_MT_RNA_M5U"/>
    <property type="match status" value="1"/>
</dbReference>
<evidence type="ECO:0000313" key="6">
    <source>
        <dbReference type="EMBL" id="MSE05499.1"/>
    </source>
</evidence>